<dbReference type="CDD" id="cd00433">
    <property type="entry name" value="Peptidase_M17"/>
    <property type="match status" value="1"/>
</dbReference>
<comment type="similarity">
    <text evidence="1">Belongs to the peptidase M17 family.</text>
</comment>
<evidence type="ECO:0000256" key="2">
    <source>
        <dbReference type="ARBA" id="ARBA00022438"/>
    </source>
</evidence>
<dbReference type="PANTHER" id="PTHR11963:SF23">
    <property type="entry name" value="CYTOSOL AMINOPEPTIDASE"/>
    <property type="match status" value="1"/>
</dbReference>
<feature type="domain" description="Cytosol aminopeptidase" evidence="5">
    <location>
        <begin position="320"/>
        <end position="327"/>
    </location>
</feature>
<gene>
    <name evidence="6" type="ORF">VICG_01187</name>
</gene>
<dbReference type="PRINTS" id="PR00481">
    <property type="entry name" value="LAMNOPPTDASE"/>
</dbReference>
<organism evidence="6 7">
    <name type="scientific">Vittaforma corneae (strain ATCC 50505)</name>
    <name type="common">Microsporidian parasite</name>
    <name type="synonym">Nosema corneum</name>
    <dbReference type="NCBI Taxonomy" id="993615"/>
    <lineage>
        <taxon>Eukaryota</taxon>
        <taxon>Fungi</taxon>
        <taxon>Fungi incertae sedis</taxon>
        <taxon>Microsporidia</taxon>
        <taxon>Nosematidae</taxon>
        <taxon>Vittaforma</taxon>
    </lineage>
</organism>
<dbReference type="GO" id="GO:0006508">
    <property type="term" value="P:proteolysis"/>
    <property type="evidence" value="ECO:0007669"/>
    <property type="project" value="UniProtKB-KW"/>
</dbReference>
<dbReference type="InParanoid" id="L2GMV2"/>
<dbReference type="EMBL" id="JH370138">
    <property type="protein sequence ID" value="ELA41835.1"/>
    <property type="molecule type" value="Genomic_DNA"/>
</dbReference>
<dbReference type="OMA" id="GRPCAML"/>
<name>L2GMV2_VITCO</name>
<proteinExistence type="inferred from homology"/>
<keyword evidence="4" id="KW-0378">Hydrolase</keyword>
<dbReference type="AlphaFoldDB" id="L2GMV2"/>
<dbReference type="GO" id="GO:0005737">
    <property type="term" value="C:cytoplasm"/>
    <property type="evidence" value="ECO:0007669"/>
    <property type="project" value="InterPro"/>
</dbReference>
<dbReference type="FunCoup" id="L2GMV2">
    <property type="interactions" value="82"/>
</dbReference>
<dbReference type="GO" id="GO:0070006">
    <property type="term" value="F:metalloaminopeptidase activity"/>
    <property type="evidence" value="ECO:0007669"/>
    <property type="project" value="InterPro"/>
</dbReference>
<dbReference type="InterPro" id="IPR000819">
    <property type="entry name" value="Peptidase_M17_C"/>
</dbReference>
<protein>
    <recommendedName>
        <fullName evidence="5">Cytosol aminopeptidase domain-containing protein</fullName>
    </recommendedName>
</protein>
<dbReference type="Proteomes" id="UP000011082">
    <property type="component" value="Unassembled WGS sequence"/>
</dbReference>
<reference evidence="7" key="1">
    <citation type="submission" date="2011-05" db="EMBL/GenBank/DDBJ databases">
        <title>The genome sequence of Vittaforma corneae strain ATCC 50505.</title>
        <authorList>
            <consortium name="The Broad Institute Genome Sequencing Platform"/>
            <person name="Cuomo C."/>
            <person name="Didier E."/>
            <person name="Bowers L."/>
            <person name="Young S.K."/>
            <person name="Zeng Q."/>
            <person name="Gargeya S."/>
            <person name="Fitzgerald M."/>
            <person name="Haas B."/>
            <person name="Abouelleil A."/>
            <person name="Alvarado L."/>
            <person name="Arachchi H.M."/>
            <person name="Berlin A."/>
            <person name="Chapman S.B."/>
            <person name="Gearin G."/>
            <person name="Goldberg J."/>
            <person name="Griggs A."/>
            <person name="Gujja S."/>
            <person name="Hansen M."/>
            <person name="Heiman D."/>
            <person name="Howarth C."/>
            <person name="Larimer J."/>
            <person name="Lui A."/>
            <person name="MacDonald P.J.P."/>
            <person name="McCowen C."/>
            <person name="Montmayeur A."/>
            <person name="Murphy C."/>
            <person name="Neiman D."/>
            <person name="Pearson M."/>
            <person name="Priest M."/>
            <person name="Roberts A."/>
            <person name="Saif S."/>
            <person name="Shea T."/>
            <person name="Sisk P."/>
            <person name="Stolte C."/>
            <person name="Sykes S."/>
            <person name="Wortman J."/>
            <person name="Nusbaum C."/>
            <person name="Birren B."/>
        </authorList>
    </citation>
    <scope>NUCLEOTIDE SEQUENCE [LARGE SCALE GENOMIC DNA]</scope>
    <source>
        <strain evidence="7">ATCC 50505</strain>
    </source>
</reference>
<dbReference type="Pfam" id="PF00883">
    <property type="entry name" value="Peptidase_M17"/>
    <property type="match status" value="1"/>
</dbReference>
<dbReference type="Gene3D" id="3.40.630.10">
    <property type="entry name" value="Zn peptidases"/>
    <property type="match status" value="1"/>
</dbReference>
<evidence type="ECO:0000313" key="6">
    <source>
        <dbReference type="EMBL" id="ELA41835.1"/>
    </source>
</evidence>
<dbReference type="HOGENOM" id="CLU_013734_6_0_1"/>
<dbReference type="PANTHER" id="PTHR11963">
    <property type="entry name" value="LEUCINE AMINOPEPTIDASE-RELATED"/>
    <property type="match status" value="1"/>
</dbReference>
<dbReference type="PROSITE" id="PS00631">
    <property type="entry name" value="CYTOSOL_AP"/>
    <property type="match status" value="1"/>
</dbReference>
<keyword evidence="7" id="KW-1185">Reference proteome</keyword>
<dbReference type="OrthoDB" id="412814at2759"/>
<dbReference type="SUPFAM" id="SSF53187">
    <property type="entry name" value="Zn-dependent exopeptidases"/>
    <property type="match status" value="1"/>
</dbReference>
<sequence>MELLDFPRLRKRFELADPQDKVRVFLFSKDQEAITIHSENMEEEHRVFLSSNNPRGCVGEVFCLEKDIFVCVGKSSEKNLIVKRTNVGKAMKSLYDNLKRFDKAEIVFEDSDFTEDAIFSLILASYTYDFLKKTKEETSFLLRSEKYKNIIEIAHVQNIARFLGDTPANLMTPTAFVEYSKMIFEGDNVVIDVYSKDYMAQNQMNLILSVSQGSVQEPKLLRIKYEGRIQGSVDIALVGKGVCFDSGGISIKPAANMYSMKHDMMGAATLLCSLKLAVALGIKANITATLPLVENLPSGIATKPGDVFKSMSGITVEVDNTDAEGRLILADALTLAQKESPKYLVDAATLTGAMIVSLGRVYAGFFTEDDAFAKMIYECGMECNDMFWRMPLSPFYREAMKSHVADINNMGGPDGGSCKAAEFLKEFVDTGKVRWVHFDIAGTMDKSYISEIHGKEATGRPVRSFVRLLEKLSLCE</sequence>
<dbReference type="GO" id="GO:0030145">
    <property type="term" value="F:manganese ion binding"/>
    <property type="evidence" value="ECO:0007669"/>
    <property type="project" value="InterPro"/>
</dbReference>
<keyword evidence="3" id="KW-0645">Protease</keyword>
<dbReference type="STRING" id="993615.L2GMV2"/>
<evidence type="ECO:0000313" key="7">
    <source>
        <dbReference type="Proteomes" id="UP000011082"/>
    </source>
</evidence>
<accession>L2GMV2</accession>
<dbReference type="InterPro" id="IPR011356">
    <property type="entry name" value="Leucine_aapep/pepB"/>
</dbReference>
<evidence type="ECO:0000256" key="3">
    <source>
        <dbReference type="ARBA" id="ARBA00022670"/>
    </source>
</evidence>
<evidence type="ECO:0000256" key="4">
    <source>
        <dbReference type="ARBA" id="ARBA00022801"/>
    </source>
</evidence>
<dbReference type="GeneID" id="19881898"/>
<dbReference type="RefSeq" id="XP_007604633.1">
    <property type="nucleotide sequence ID" value="XM_007604571.1"/>
</dbReference>
<evidence type="ECO:0000256" key="1">
    <source>
        <dbReference type="ARBA" id="ARBA00009528"/>
    </source>
</evidence>
<evidence type="ECO:0000259" key="5">
    <source>
        <dbReference type="PROSITE" id="PS00631"/>
    </source>
</evidence>
<dbReference type="VEuPathDB" id="MicrosporidiaDB:VICG_01187"/>
<keyword evidence="2" id="KW-0031">Aminopeptidase</keyword>